<dbReference type="PaxDb" id="2903-EOD04683"/>
<dbReference type="AlphaFoldDB" id="A0A0D3I098"/>
<dbReference type="GeneID" id="17250869"/>
<dbReference type="GeneID" id="17255492"/>
<dbReference type="Proteomes" id="UP000013827">
    <property type="component" value="Unassembled WGS sequence"/>
</dbReference>
<organism evidence="1 2">
    <name type="scientific">Emiliania huxleyi (strain CCMP1516)</name>
    <dbReference type="NCBI Taxonomy" id="280463"/>
    <lineage>
        <taxon>Eukaryota</taxon>
        <taxon>Haptista</taxon>
        <taxon>Haptophyta</taxon>
        <taxon>Prymnesiophyceae</taxon>
        <taxon>Isochrysidales</taxon>
        <taxon>Noelaerhabdaceae</taxon>
        <taxon>Emiliania</taxon>
    </lineage>
</organism>
<proteinExistence type="predicted"/>
<name>A0A0D3I098_EMIH1</name>
<accession>A0A0D3I098</accession>
<evidence type="ECO:0000313" key="2">
    <source>
        <dbReference type="Proteomes" id="UP000013827"/>
    </source>
</evidence>
<dbReference type="RefSeq" id="XP_005757112.1">
    <property type="nucleotide sequence ID" value="XM_005757055.1"/>
</dbReference>
<dbReference type="KEGG" id="ehx:EMIHUDRAFT_216586"/>
<dbReference type="HOGENOM" id="CLU_2163199_0_0_1"/>
<sequence>MASHNIDPLRALLHPTTRHETAQAVFAANCTALAYTSVDVVGELPHDPLPPPLTPPGCAFLFLGEETTRPAHKAAAGAGHPTTVFLDSKLRPTAPLHALERFLAGARFALR</sequence>
<dbReference type="KEGG" id="ehx:EMIHUDRAFT_220787"/>
<evidence type="ECO:0000313" key="1">
    <source>
        <dbReference type="EnsemblProtists" id="EOD04683"/>
    </source>
</evidence>
<keyword evidence="2" id="KW-1185">Reference proteome</keyword>
<protein>
    <submittedName>
        <fullName evidence="1">Uncharacterized protein</fullName>
    </submittedName>
</protein>
<dbReference type="RefSeq" id="XP_005761660.1">
    <property type="nucleotide sequence ID" value="XM_005761603.1"/>
</dbReference>
<reference evidence="2" key="1">
    <citation type="journal article" date="2013" name="Nature">
        <title>Pan genome of the phytoplankton Emiliania underpins its global distribution.</title>
        <authorList>
            <person name="Read B.A."/>
            <person name="Kegel J."/>
            <person name="Klute M.J."/>
            <person name="Kuo A."/>
            <person name="Lefebvre S.C."/>
            <person name="Maumus F."/>
            <person name="Mayer C."/>
            <person name="Miller J."/>
            <person name="Monier A."/>
            <person name="Salamov A."/>
            <person name="Young J."/>
            <person name="Aguilar M."/>
            <person name="Claverie J.M."/>
            <person name="Frickenhaus S."/>
            <person name="Gonzalez K."/>
            <person name="Herman E.K."/>
            <person name="Lin Y.C."/>
            <person name="Napier J."/>
            <person name="Ogata H."/>
            <person name="Sarno A.F."/>
            <person name="Shmutz J."/>
            <person name="Schroeder D."/>
            <person name="de Vargas C."/>
            <person name="Verret F."/>
            <person name="von Dassow P."/>
            <person name="Valentin K."/>
            <person name="Van de Peer Y."/>
            <person name="Wheeler G."/>
            <person name="Dacks J.B."/>
            <person name="Delwiche C.F."/>
            <person name="Dyhrman S.T."/>
            <person name="Glockner G."/>
            <person name="John U."/>
            <person name="Richards T."/>
            <person name="Worden A.Z."/>
            <person name="Zhang X."/>
            <person name="Grigoriev I.V."/>
            <person name="Allen A.E."/>
            <person name="Bidle K."/>
            <person name="Borodovsky M."/>
            <person name="Bowler C."/>
            <person name="Brownlee C."/>
            <person name="Cock J.M."/>
            <person name="Elias M."/>
            <person name="Gladyshev V.N."/>
            <person name="Groth M."/>
            <person name="Guda C."/>
            <person name="Hadaegh A."/>
            <person name="Iglesias-Rodriguez M.D."/>
            <person name="Jenkins J."/>
            <person name="Jones B.M."/>
            <person name="Lawson T."/>
            <person name="Leese F."/>
            <person name="Lindquist E."/>
            <person name="Lobanov A."/>
            <person name="Lomsadze A."/>
            <person name="Malik S.B."/>
            <person name="Marsh M.E."/>
            <person name="Mackinder L."/>
            <person name="Mock T."/>
            <person name="Mueller-Roeber B."/>
            <person name="Pagarete A."/>
            <person name="Parker M."/>
            <person name="Probert I."/>
            <person name="Quesneville H."/>
            <person name="Raines C."/>
            <person name="Rensing S.A."/>
            <person name="Riano-Pachon D.M."/>
            <person name="Richier S."/>
            <person name="Rokitta S."/>
            <person name="Shiraiwa Y."/>
            <person name="Soanes D.M."/>
            <person name="van der Giezen M."/>
            <person name="Wahlund T.M."/>
            <person name="Williams B."/>
            <person name="Wilson W."/>
            <person name="Wolfe G."/>
            <person name="Wurch L.L."/>
        </authorList>
    </citation>
    <scope>NUCLEOTIDE SEQUENCE</scope>
</reference>
<dbReference type="EnsemblProtists" id="EOD09231">
    <property type="protein sequence ID" value="EOD09231"/>
    <property type="gene ID" value="EMIHUDRAFT_216586"/>
</dbReference>
<reference evidence="1" key="2">
    <citation type="submission" date="2024-10" db="UniProtKB">
        <authorList>
            <consortium name="EnsemblProtists"/>
        </authorList>
    </citation>
    <scope>IDENTIFICATION</scope>
</reference>
<dbReference type="EnsemblProtists" id="EOD04683">
    <property type="protein sequence ID" value="EOD04683"/>
    <property type="gene ID" value="EMIHUDRAFT_220787"/>
</dbReference>